<dbReference type="SUPFAM" id="SSF52200">
    <property type="entry name" value="Toll/Interleukin receptor TIR domain"/>
    <property type="match status" value="1"/>
</dbReference>
<dbReference type="InterPro" id="IPR015032">
    <property type="entry name" value="ThsB__TIR-like_domain"/>
</dbReference>
<proteinExistence type="predicted"/>
<evidence type="ECO:0000313" key="3">
    <source>
        <dbReference type="Proteomes" id="UP001315967"/>
    </source>
</evidence>
<name>A0ABY5P9D6_9LACT</name>
<feature type="domain" description="Thoeris protein ThsB TIR-like" evidence="1">
    <location>
        <begin position="6"/>
        <end position="75"/>
    </location>
</feature>
<dbReference type="Proteomes" id="UP001315967">
    <property type="component" value="Chromosome"/>
</dbReference>
<keyword evidence="3" id="KW-1185">Reference proteome</keyword>
<dbReference type="InterPro" id="IPR035897">
    <property type="entry name" value="Toll_tir_struct_dom_sf"/>
</dbReference>
<sequence length="207" mass="24672">MGTNVFISFRFSDGKDLKEELVELFDESIDVYNRSEDVDRSSMSDETIQYYLYEKIKDTSVTIVLLTPEALQYRWNLILSKYDDWLYDELRYSLEDRDDNRTNGVVAIYTEESENLIYQQSTHICNICNEQQSVRSILDFKNLVRKNVLNVKDKFKSNSCIGLYDSEKDSYISLIHIDDFKKNYSKYIEDAKDKRNRKEQFELVKKM</sequence>
<reference evidence="2 3" key="1">
    <citation type="submission" date="2022-08" db="EMBL/GenBank/DDBJ databases">
        <title>Aerococcaceae sp. nov isolated from spoiled eye mask.</title>
        <authorList>
            <person name="Zhou G."/>
            <person name="Xie X.-B."/>
            <person name="Shi Q.-S."/>
            <person name="Wang Y.-S."/>
            <person name="Wen X."/>
            <person name="Peng H."/>
            <person name="Yang X.-J."/>
            <person name="Tao H.-B."/>
            <person name="Huang X.-M."/>
        </authorList>
    </citation>
    <scope>NUCLEOTIDE SEQUENCE [LARGE SCALE GENOMIC DNA]</scope>
    <source>
        <strain evidence="3">DM20194951</strain>
    </source>
</reference>
<gene>
    <name evidence="2" type="ORF">NRE15_06065</name>
</gene>
<dbReference type="Gene3D" id="3.40.50.10140">
    <property type="entry name" value="Toll/interleukin-1 receptor homology (TIR) domain"/>
    <property type="match status" value="1"/>
</dbReference>
<evidence type="ECO:0000313" key="2">
    <source>
        <dbReference type="EMBL" id="UUX35206.1"/>
    </source>
</evidence>
<accession>A0ABY5P9D6</accession>
<protein>
    <submittedName>
        <fullName evidence="2">TIR domain-containing protein</fullName>
    </submittedName>
</protein>
<evidence type="ECO:0000259" key="1">
    <source>
        <dbReference type="Pfam" id="PF08937"/>
    </source>
</evidence>
<dbReference type="RefSeq" id="WP_313794699.1">
    <property type="nucleotide sequence ID" value="NZ_CP102453.1"/>
</dbReference>
<dbReference type="Pfam" id="PF08937">
    <property type="entry name" value="ThsB_TIR"/>
    <property type="match status" value="1"/>
</dbReference>
<organism evidence="2 3">
    <name type="scientific">Fundicoccus culcitae</name>
    <dbReference type="NCBI Taxonomy" id="2969821"/>
    <lineage>
        <taxon>Bacteria</taxon>
        <taxon>Bacillati</taxon>
        <taxon>Bacillota</taxon>
        <taxon>Bacilli</taxon>
        <taxon>Lactobacillales</taxon>
        <taxon>Aerococcaceae</taxon>
        <taxon>Fundicoccus</taxon>
    </lineage>
</organism>
<dbReference type="EMBL" id="CP102453">
    <property type="protein sequence ID" value="UUX35206.1"/>
    <property type="molecule type" value="Genomic_DNA"/>
</dbReference>